<dbReference type="AlphaFoldDB" id="A0A7Y6MFG5"/>
<feature type="transmembrane region" description="Helical" evidence="1">
    <location>
        <begin position="72"/>
        <end position="93"/>
    </location>
</feature>
<keyword evidence="1" id="KW-0812">Transmembrane</keyword>
<keyword evidence="1" id="KW-0472">Membrane</keyword>
<keyword evidence="1" id="KW-1133">Transmembrane helix</keyword>
<protein>
    <submittedName>
        <fullName evidence="2">Uncharacterized protein</fullName>
    </submittedName>
</protein>
<sequence length="109" mass="11343">MADAWLGGFVMLLDVVVAVSLTAIVAVRTARRDAGVESGVIAGMAGPLLIWSVYLTVGPRLYDHVSQSEPYWLAWAGVPTALVTALAAATWAVGGERNDAAPQPAQPAK</sequence>
<feature type="transmembrane region" description="Helical" evidence="1">
    <location>
        <begin position="6"/>
        <end position="27"/>
    </location>
</feature>
<proteinExistence type="predicted"/>
<feature type="transmembrane region" description="Helical" evidence="1">
    <location>
        <begin position="39"/>
        <end position="57"/>
    </location>
</feature>
<evidence type="ECO:0000313" key="2">
    <source>
        <dbReference type="EMBL" id="NUW44749.1"/>
    </source>
</evidence>
<reference evidence="2 3" key="1">
    <citation type="submission" date="2020-06" db="EMBL/GenBank/DDBJ databases">
        <authorList>
            <person name="Chanama M."/>
        </authorList>
    </citation>
    <scope>NUCLEOTIDE SEQUENCE [LARGE SCALE GENOMIC DNA]</scope>
    <source>
        <strain evidence="2 3">TBRC6557</strain>
    </source>
</reference>
<organism evidence="2 3">
    <name type="scientific">Nonomuraea rhodomycinica</name>
    <dbReference type="NCBI Taxonomy" id="1712872"/>
    <lineage>
        <taxon>Bacteria</taxon>
        <taxon>Bacillati</taxon>
        <taxon>Actinomycetota</taxon>
        <taxon>Actinomycetes</taxon>
        <taxon>Streptosporangiales</taxon>
        <taxon>Streptosporangiaceae</taxon>
        <taxon>Nonomuraea</taxon>
    </lineage>
</organism>
<dbReference type="Proteomes" id="UP000546126">
    <property type="component" value="Unassembled WGS sequence"/>
</dbReference>
<evidence type="ECO:0000256" key="1">
    <source>
        <dbReference type="SAM" id="Phobius"/>
    </source>
</evidence>
<dbReference type="RefSeq" id="WP_175604252.1">
    <property type="nucleotide sequence ID" value="NZ_JABWGO010000010.1"/>
</dbReference>
<gene>
    <name evidence="2" type="ORF">HT134_32175</name>
</gene>
<name>A0A7Y6MFG5_9ACTN</name>
<keyword evidence="3" id="KW-1185">Reference proteome</keyword>
<dbReference type="EMBL" id="JABWGO010000010">
    <property type="protein sequence ID" value="NUW44749.1"/>
    <property type="molecule type" value="Genomic_DNA"/>
</dbReference>
<evidence type="ECO:0000313" key="3">
    <source>
        <dbReference type="Proteomes" id="UP000546126"/>
    </source>
</evidence>
<comment type="caution">
    <text evidence="2">The sequence shown here is derived from an EMBL/GenBank/DDBJ whole genome shotgun (WGS) entry which is preliminary data.</text>
</comment>
<accession>A0A7Y6MFG5</accession>